<accession>A0A2N8KX22</accession>
<dbReference type="EMBL" id="POSP01000003">
    <property type="protein sequence ID" value="PND38018.1"/>
    <property type="molecule type" value="Genomic_DNA"/>
</dbReference>
<comment type="caution">
    <text evidence="3">The sequence shown here is derived from an EMBL/GenBank/DDBJ whole genome shotgun (WGS) entry which is preliminary data.</text>
</comment>
<sequence>MNEFAVRPALDACSPRHSRRHCLLTLAALGWAPAQVGAAPTARLPGMDRALLIGVSRYPALPARLWLHGPDNDVALMQELLRSQGLEAGRIQALSGAPSRTDILQAMEDLAQQARAGERLLFYYSGHGSQQPQAGEARWPEADGLDEVLLPADVQSWSGEGASGQIPNALLDDEIGTWIDRLVDRGAQVWAVFDTCHAAGMARSEPGEPSPGPRVRALHPAELGLTLSHARSSAADAKATRAPGRFGSPRSDGRTLLFAGRSHERVREEWMPKGGSLANTRLHGVFTWHLAQLLRQQGWLDGERLIEQVRQRFLAEQRLSPVPMLLGQRR</sequence>
<gene>
    <name evidence="3" type="ORF">C1O66_11125</name>
</gene>
<evidence type="ECO:0000313" key="3">
    <source>
        <dbReference type="EMBL" id="PND38018.1"/>
    </source>
</evidence>
<proteinExistence type="predicted"/>
<dbReference type="GO" id="GO:0006508">
    <property type="term" value="P:proteolysis"/>
    <property type="evidence" value="ECO:0007669"/>
    <property type="project" value="InterPro"/>
</dbReference>
<organism evidence="3 4">
    <name type="scientific">Kinneretia aquatilis</name>
    <dbReference type="NCBI Taxonomy" id="2070761"/>
    <lineage>
        <taxon>Bacteria</taxon>
        <taxon>Pseudomonadati</taxon>
        <taxon>Pseudomonadota</taxon>
        <taxon>Betaproteobacteria</taxon>
        <taxon>Burkholderiales</taxon>
        <taxon>Sphaerotilaceae</taxon>
        <taxon>Roseateles</taxon>
    </lineage>
</organism>
<dbReference type="GO" id="GO:0005737">
    <property type="term" value="C:cytoplasm"/>
    <property type="evidence" value="ECO:0007669"/>
    <property type="project" value="TreeGrafter"/>
</dbReference>
<keyword evidence="4" id="KW-1185">Reference proteome</keyword>
<evidence type="ECO:0000256" key="1">
    <source>
        <dbReference type="SAM" id="MobiDB-lite"/>
    </source>
</evidence>
<dbReference type="InterPro" id="IPR011600">
    <property type="entry name" value="Pept_C14_caspase"/>
</dbReference>
<protein>
    <recommendedName>
        <fullName evidence="2">Peptidase C14 caspase domain-containing protein</fullName>
    </recommendedName>
</protein>
<name>A0A2N8KX22_9BURK</name>
<feature type="region of interest" description="Disordered" evidence="1">
    <location>
        <begin position="232"/>
        <end position="253"/>
    </location>
</feature>
<dbReference type="PANTHER" id="PTHR48104">
    <property type="entry name" value="METACASPASE-4"/>
    <property type="match status" value="1"/>
</dbReference>
<evidence type="ECO:0000259" key="2">
    <source>
        <dbReference type="Pfam" id="PF00656"/>
    </source>
</evidence>
<dbReference type="PANTHER" id="PTHR48104:SF30">
    <property type="entry name" value="METACASPASE-1"/>
    <property type="match status" value="1"/>
</dbReference>
<dbReference type="AlphaFoldDB" id="A0A2N8KX22"/>
<dbReference type="Proteomes" id="UP000235916">
    <property type="component" value="Unassembled WGS sequence"/>
</dbReference>
<dbReference type="Gene3D" id="3.40.50.1460">
    <property type="match status" value="1"/>
</dbReference>
<reference evidence="3 4" key="1">
    <citation type="submission" date="2018-01" db="EMBL/GenBank/DDBJ databases">
        <title>Draft genome sequence of Paucibacter aquatile CR182 isolated from freshwater of the Nakdong River.</title>
        <authorList>
            <person name="Choi A."/>
            <person name="Chung E.J."/>
        </authorList>
    </citation>
    <scope>NUCLEOTIDE SEQUENCE [LARGE SCALE GENOMIC DNA]</scope>
    <source>
        <strain evidence="3 4">CR182</strain>
    </source>
</reference>
<dbReference type="InterPro" id="IPR029030">
    <property type="entry name" value="Caspase-like_dom_sf"/>
</dbReference>
<dbReference type="Pfam" id="PF00656">
    <property type="entry name" value="Peptidase_C14"/>
    <property type="match status" value="1"/>
</dbReference>
<evidence type="ECO:0000313" key="4">
    <source>
        <dbReference type="Proteomes" id="UP000235916"/>
    </source>
</evidence>
<dbReference type="SUPFAM" id="SSF52129">
    <property type="entry name" value="Caspase-like"/>
    <property type="match status" value="1"/>
</dbReference>
<dbReference type="GO" id="GO:0004197">
    <property type="term" value="F:cysteine-type endopeptidase activity"/>
    <property type="evidence" value="ECO:0007669"/>
    <property type="project" value="InterPro"/>
</dbReference>
<feature type="domain" description="Peptidase C14 caspase" evidence="2">
    <location>
        <begin position="49"/>
        <end position="324"/>
    </location>
</feature>
<dbReference type="InterPro" id="IPR050452">
    <property type="entry name" value="Metacaspase"/>
</dbReference>